<comment type="similarity">
    <text evidence="5">Belongs to the G-protein coupled receptor 1 family.</text>
</comment>
<feature type="transmembrane region" description="Helical" evidence="7">
    <location>
        <begin position="326"/>
        <end position="347"/>
    </location>
</feature>
<evidence type="ECO:0000256" key="5">
    <source>
        <dbReference type="RuleBase" id="RU000688"/>
    </source>
</evidence>
<dbReference type="GO" id="GO:0016020">
    <property type="term" value="C:membrane"/>
    <property type="evidence" value="ECO:0007669"/>
    <property type="project" value="UniProtKB-SubCell"/>
</dbReference>
<accession>A0A8C2UHJ4</accession>
<dbReference type="Proteomes" id="UP000694412">
    <property type="component" value="Chromosome 20"/>
</dbReference>
<dbReference type="PROSITE" id="PS00237">
    <property type="entry name" value="G_PROTEIN_RECEP_F1_1"/>
    <property type="match status" value="1"/>
</dbReference>
<dbReference type="PRINTS" id="PR01157">
    <property type="entry name" value="P2YPURNOCPTR"/>
</dbReference>
<sequence length="445" mass="48867">MWGARAAAVFPGDWTQREEWQRTVSSPTHAAQSRPMHAFLPPLPAPPEIAEPWCPARSTSNGPAAPPGAPHPISTAPGMDPDPTGTSPSTAPPAHLLQRPMATNTLLWDNSSVVPCPVDAAFAQRFLPSVYLVVTPLGLAGNILGLWHLHAGPRGPLSPLVGHLGLADLLYVCTLPFLISYYLHGRTWAFGQGWCRLTRGLFHLNLYASIGFLTCISVHRYLGIVHPLRARGRCQAAMSPGRLCAAVWLWVIVQVGPDFAFSKMNPKGTQCHDTTGDESLGAYVPYTAAVTVTGFVIPFLIIIGCYCHVVVVLCRSDTVEPSLRRSSIRLVVLVMVLFSVCFLPYHIFRNLNLLSRAWQRQGSCTQAIKNIYVSYQVTRGLASFNSALNPLLYVMTSKDCMSRMRNIHQRAKETLGSIFTWESSNQAHETRSSIIFGEQEASEQL</sequence>
<evidence type="ECO:0000256" key="7">
    <source>
        <dbReference type="SAM" id="Phobius"/>
    </source>
</evidence>
<dbReference type="InterPro" id="IPR027294">
    <property type="entry name" value="NPS_rcpt"/>
</dbReference>
<dbReference type="Pfam" id="PF00001">
    <property type="entry name" value="7tm_1"/>
    <property type="match status" value="1"/>
</dbReference>
<evidence type="ECO:0000313" key="9">
    <source>
        <dbReference type="Ensembl" id="ENSCJPP00005026964.1"/>
    </source>
</evidence>
<dbReference type="GO" id="GO:0008188">
    <property type="term" value="F:neuropeptide receptor activity"/>
    <property type="evidence" value="ECO:0007669"/>
    <property type="project" value="InterPro"/>
</dbReference>
<dbReference type="GeneTree" id="ENSGT00940000155094"/>
<dbReference type="AlphaFoldDB" id="A0A8C2UHJ4"/>
<gene>
    <name evidence="9" type="primary">LOC107322920</name>
</gene>
<evidence type="ECO:0000256" key="3">
    <source>
        <dbReference type="ARBA" id="ARBA00022989"/>
    </source>
</evidence>
<dbReference type="SUPFAM" id="SSF81321">
    <property type="entry name" value="Family A G protein-coupled receptor-like"/>
    <property type="match status" value="1"/>
</dbReference>
<dbReference type="InterPro" id="IPR017452">
    <property type="entry name" value="GPCR_Rhodpsn_7TM"/>
</dbReference>
<dbReference type="GeneID" id="107322920"/>
<evidence type="ECO:0000259" key="8">
    <source>
        <dbReference type="PROSITE" id="PS50262"/>
    </source>
</evidence>
<keyword evidence="5" id="KW-0297">G-protein coupled receptor</keyword>
<feature type="transmembrane region" description="Helical" evidence="7">
    <location>
        <begin position="282"/>
        <end position="314"/>
    </location>
</feature>
<organism evidence="9 10">
    <name type="scientific">Coturnix japonica</name>
    <name type="common">Japanese quail</name>
    <name type="synonym">Coturnix coturnix japonica</name>
    <dbReference type="NCBI Taxonomy" id="93934"/>
    <lineage>
        <taxon>Eukaryota</taxon>
        <taxon>Metazoa</taxon>
        <taxon>Chordata</taxon>
        <taxon>Craniata</taxon>
        <taxon>Vertebrata</taxon>
        <taxon>Euteleostomi</taxon>
        <taxon>Archelosauria</taxon>
        <taxon>Archosauria</taxon>
        <taxon>Dinosauria</taxon>
        <taxon>Saurischia</taxon>
        <taxon>Theropoda</taxon>
        <taxon>Coelurosauria</taxon>
        <taxon>Aves</taxon>
        <taxon>Neognathae</taxon>
        <taxon>Galloanserae</taxon>
        <taxon>Galliformes</taxon>
        <taxon>Phasianidae</taxon>
        <taxon>Perdicinae</taxon>
        <taxon>Coturnix</taxon>
    </lineage>
</organism>
<reference evidence="9" key="3">
    <citation type="submission" date="2025-09" db="UniProtKB">
        <authorList>
            <consortium name="Ensembl"/>
        </authorList>
    </citation>
    <scope>IDENTIFICATION</scope>
</reference>
<feature type="domain" description="G-protein coupled receptors family 1 profile" evidence="8">
    <location>
        <begin position="129"/>
        <end position="393"/>
    </location>
</feature>
<feature type="compositionally biased region" description="Low complexity" evidence="6">
    <location>
        <begin position="81"/>
        <end position="92"/>
    </location>
</feature>
<dbReference type="PANTHER" id="PTHR24244">
    <property type="entry name" value="NEUROPEPTIDE S RECEPTOR"/>
    <property type="match status" value="1"/>
</dbReference>
<evidence type="ECO:0000313" key="10">
    <source>
        <dbReference type="Proteomes" id="UP000694412"/>
    </source>
</evidence>
<dbReference type="PRINTS" id="PR00237">
    <property type="entry name" value="GPCRRHODOPSN"/>
</dbReference>
<name>A0A8C2UHJ4_COTJA</name>
<feature type="transmembrane region" description="Helical" evidence="7">
    <location>
        <begin position="130"/>
        <end position="149"/>
    </location>
</feature>
<keyword evidence="3 7" id="KW-1133">Transmembrane helix</keyword>
<reference evidence="9" key="1">
    <citation type="submission" date="2015-11" db="EMBL/GenBank/DDBJ databases">
        <authorList>
            <consortium name="International Coturnix japonica Genome Analysis Consortium"/>
            <person name="Warren W."/>
            <person name="Burt D.W."/>
            <person name="Antin P.B."/>
            <person name="Lanford R."/>
            <person name="Gros J."/>
            <person name="Wilson R.K."/>
        </authorList>
    </citation>
    <scope>NUCLEOTIDE SEQUENCE [LARGE SCALE GENOMIC DNA]</scope>
</reference>
<evidence type="ECO:0000256" key="2">
    <source>
        <dbReference type="ARBA" id="ARBA00022692"/>
    </source>
</evidence>
<keyword evidence="5" id="KW-0675">Receptor</keyword>
<feature type="region of interest" description="Disordered" evidence="6">
    <location>
        <begin position="54"/>
        <end position="92"/>
    </location>
</feature>
<dbReference type="Ensembl" id="ENSCJPT00005036505.1">
    <property type="protein sequence ID" value="ENSCJPP00005026964.1"/>
    <property type="gene ID" value="ENSCJPG00005020939.1"/>
</dbReference>
<protein>
    <submittedName>
        <fullName evidence="9">P2Y purinoceptor 1-like</fullName>
    </submittedName>
</protein>
<reference evidence="9" key="2">
    <citation type="submission" date="2025-08" db="UniProtKB">
        <authorList>
            <consortium name="Ensembl"/>
        </authorList>
    </citation>
    <scope>IDENTIFICATION</scope>
</reference>
<keyword evidence="2 5" id="KW-0812">Transmembrane</keyword>
<dbReference type="OrthoDB" id="9936719at2759"/>
<keyword evidence="4 7" id="KW-0472">Membrane</keyword>
<comment type="subcellular location">
    <subcellularLocation>
        <location evidence="1">Membrane</location>
    </subcellularLocation>
</comment>
<feature type="transmembrane region" description="Helical" evidence="7">
    <location>
        <begin position="161"/>
        <end position="184"/>
    </location>
</feature>
<keyword evidence="10" id="KW-1185">Reference proteome</keyword>
<dbReference type="PROSITE" id="PS50262">
    <property type="entry name" value="G_PROTEIN_RECEP_F1_2"/>
    <property type="match status" value="1"/>
</dbReference>
<dbReference type="InterPro" id="IPR000276">
    <property type="entry name" value="GPCR_Rhodpsn"/>
</dbReference>
<dbReference type="Gene3D" id="1.20.1070.10">
    <property type="entry name" value="Rhodopsin 7-helix transmembrane proteins"/>
    <property type="match status" value="1"/>
</dbReference>
<dbReference type="PANTHER" id="PTHR24244:SF0">
    <property type="entry name" value="G-PROTEIN COUPLED RECEPTORS FAMILY 1 PROFILE DOMAIN-CONTAINING PROTEIN"/>
    <property type="match status" value="1"/>
</dbReference>
<dbReference type="KEGG" id="cjo:107322920"/>
<evidence type="ECO:0000256" key="4">
    <source>
        <dbReference type="ARBA" id="ARBA00023136"/>
    </source>
</evidence>
<feature type="transmembrane region" description="Helical" evidence="7">
    <location>
        <begin position="204"/>
        <end position="222"/>
    </location>
</feature>
<evidence type="ECO:0000256" key="1">
    <source>
        <dbReference type="ARBA" id="ARBA00004370"/>
    </source>
</evidence>
<keyword evidence="5" id="KW-0807">Transducer</keyword>
<evidence type="ECO:0000256" key="6">
    <source>
        <dbReference type="SAM" id="MobiDB-lite"/>
    </source>
</evidence>
<proteinExistence type="inferred from homology"/>